<protein>
    <recommendedName>
        <fullName evidence="3">C3H1-type domain-containing protein</fullName>
    </recommendedName>
</protein>
<dbReference type="InterPro" id="IPR000571">
    <property type="entry name" value="Znf_CCCH"/>
</dbReference>
<feature type="region of interest" description="Disordered" evidence="2">
    <location>
        <begin position="457"/>
        <end position="506"/>
    </location>
</feature>
<dbReference type="EMBL" id="JAFEKC020000001">
    <property type="protein sequence ID" value="KAK0517091.1"/>
    <property type="molecule type" value="Genomic_DNA"/>
</dbReference>
<sequence>MVNPTLQNPLTPPTLSSPEPTASMTPKLRMCVKRSDDHFVPLIAVDELPSWIVLKGVPMILRGEEVLRLGLMNCGDYSRTNYDYYQVDLNEIPAEVQTKNSDSTIHSRVSAATQGTPGTIGRKIYCTFWCRTGNCDYAQQGCKFLHEIPPDEATRKWMGLRDYPTWMVEPPRGPRLAKTSSADKMQEGNWRRGKTQDNQRVLPASPTPGHGRAVSHIVTSVPYSGSMQTSSLTQTPTITTAVTGGQPSGPRFQKLHEFQAAQQAALKDGQQAALLLPPQQYFPSSSGSVIQPRPKMQFDTFDGADGNMSFQSITSEGQEVFRFQYPTNDVFSNSTVVGTNERHPAPTRQPPISRLVLSGQAPNISLKGNDTTNNEVFSNATVVGTNERRPVPATQPPISRPVLSAQAPSTPLKGNDTTNPTMYTPSHNTVGTVPQASAPAASNTITSAHVMQANQKAFSANGSQRSTSRARNPSSSGSHNAAASDGADETLSSLIDGSTPSPPIMHRRLFVAPGEPRYMPNPVVTVSSKSRQRSRSKRGANAKGRGYGGRMAAHLAKAQGQGGLEEDLVPLLATADRSEG</sequence>
<evidence type="ECO:0000313" key="5">
    <source>
        <dbReference type="Proteomes" id="UP001166286"/>
    </source>
</evidence>
<feature type="zinc finger region" description="C3H1-type" evidence="1">
    <location>
        <begin position="120"/>
        <end position="149"/>
    </location>
</feature>
<evidence type="ECO:0000256" key="2">
    <source>
        <dbReference type="SAM" id="MobiDB-lite"/>
    </source>
</evidence>
<feature type="region of interest" description="Disordered" evidence="2">
    <location>
        <begin position="1"/>
        <end position="23"/>
    </location>
</feature>
<dbReference type="Proteomes" id="UP001166286">
    <property type="component" value="Unassembled WGS sequence"/>
</dbReference>
<evidence type="ECO:0000259" key="3">
    <source>
        <dbReference type="PROSITE" id="PS50103"/>
    </source>
</evidence>
<keyword evidence="1" id="KW-0479">Metal-binding</keyword>
<keyword evidence="5" id="KW-1185">Reference proteome</keyword>
<reference evidence="4" key="1">
    <citation type="submission" date="2023-03" db="EMBL/GenBank/DDBJ databases">
        <title>Complete genome of Cladonia borealis.</title>
        <authorList>
            <person name="Park H."/>
        </authorList>
    </citation>
    <scope>NUCLEOTIDE SEQUENCE</scope>
    <source>
        <strain evidence="4">ANT050790</strain>
    </source>
</reference>
<feature type="compositionally biased region" description="Basic residues" evidence="2">
    <location>
        <begin position="530"/>
        <end position="540"/>
    </location>
</feature>
<evidence type="ECO:0000313" key="4">
    <source>
        <dbReference type="EMBL" id="KAK0517091.1"/>
    </source>
</evidence>
<keyword evidence="1" id="KW-0862">Zinc</keyword>
<feature type="compositionally biased region" description="Polar residues" evidence="2">
    <location>
        <begin position="457"/>
        <end position="481"/>
    </location>
</feature>
<feature type="compositionally biased region" description="Polar residues" evidence="2">
    <location>
        <begin position="415"/>
        <end position="442"/>
    </location>
</feature>
<comment type="caution">
    <text evidence="4">The sequence shown here is derived from an EMBL/GenBank/DDBJ whole genome shotgun (WGS) entry which is preliminary data.</text>
</comment>
<feature type="compositionally biased region" description="Polar residues" evidence="2">
    <location>
        <begin position="490"/>
        <end position="499"/>
    </location>
</feature>
<organism evidence="4 5">
    <name type="scientific">Cladonia borealis</name>
    <dbReference type="NCBI Taxonomy" id="184061"/>
    <lineage>
        <taxon>Eukaryota</taxon>
        <taxon>Fungi</taxon>
        <taxon>Dikarya</taxon>
        <taxon>Ascomycota</taxon>
        <taxon>Pezizomycotina</taxon>
        <taxon>Lecanoromycetes</taxon>
        <taxon>OSLEUM clade</taxon>
        <taxon>Lecanoromycetidae</taxon>
        <taxon>Lecanorales</taxon>
        <taxon>Lecanorineae</taxon>
        <taxon>Cladoniaceae</taxon>
        <taxon>Cladonia</taxon>
    </lineage>
</organism>
<dbReference type="PROSITE" id="PS50103">
    <property type="entry name" value="ZF_C3H1"/>
    <property type="match status" value="1"/>
</dbReference>
<gene>
    <name evidence="4" type="ORF">JMJ35_000246</name>
</gene>
<name>A0AA39UF00_9LECA</name>
<feature type="region of interest" description="Disordered" evidence="2">
    <location>
        <begin position="387"/>
        <end position="442"/>
    </location>
</feature>
<feature type="region of interest" description="Disordered" evidence="2">
    <location>
        <begin position="519"/>
        <end position="549"/>
    </location>
</feature>
<accession>A0AA39UF00</accession>
<feature type="region of interest" description="Disordered" evidence="2">
    <location>
        <begin position="169"/>
        <end position="213"/>
    </location>
</feature>
<keyword evidence="1" id="KW-0863">Zinc-finger</keyword>
<evidence type="ECO:0000256" key="1">
    <source>
        <dbReference type="PROSITE-ProRule" id="PRU00723"/>
    </source>
</evidence>
<proteinExistence type="predicted"/>
<dbReference type="AlphaFoldDB" id="A0AA39UF00"/>
<dbReference type="GO" id="GO:0008270">
    <property type="term" value="F:zinc ion binding"/>
    <property type="evidence" value="ECO:0007669"/>
    <property type="project" value="UniProtKB-KW"/>
</dbReference>
<feature type="domain" description="C3H1-type" evidence="3">
    <location>
        <begin position="120"/>
        <end position="149"/>
    </location>
</feature>
<feature type="compositionally biased region" description="Basic and acidic residues" evidence="2">
    <location>
        <begin position="184"/>
        <end position="197"/>
    </location>
</feature>